<feature type="domain" description="Pectinesterase inhibitor" evidence="5">
    <location>
        <begin position="25"/>
        <end position="177"/>
    </location>
</feature>
<dbReference type="RefSeq" id="XP_022155778.1">
    <property type="nucleotide sequence ID" value="XM_022300086.1"/>
</dbReference>
<dbReference type="Proteomes" id="UP000504603">
    <property type="component" value="Unplaced"/>
</dbReference>
<evidence type="ECO:0000256" key="1">
    <source>
        <dbReference type="ARBA" id="ARBA00022729"/>
    </source>
</evidence>
<accession>A0A6J1DNU9</accession>
<evidence type="ECO:0000256" key="3">
    <source>
        <dbReference type="ARBA" id="ARBA00038471"/>
    </source>
</evidence>
<dbReference type="SUPFAM" id="SSF101148">
    <property type="entry name" value="Plant invertase/pectin methylesterase inhibitor"/>
    <property type="match status" value="1"/>
</dbReference>
<protein>
    <submittedName>
        <fullName evidence="7">Invertase inhibitor</fullName>
    </submittedName>
</protein>
<evidence type="ECO:0000259" key="5">
    <source>
        <dbReference type="SMART" id="SM00856"/>
    </source>
</evidence>
<feature type="signal peptide" evidence="4">
    <location>
        <begin position="1"/>
        <end position="24"/>
    </location>
</feature>
<keyword evidence="6" id="KW-1185">Reference proteome</keyword>
<dbReference type="GeneID" id="111022816"/>
<organism evidence="6 7">
    <name type="scientific">Momordica charantia</name>
    <name type="common">Bitter gourd</name>
    <name type="synonym">Balsam pear</name>
    <dbReference type="NCBI Taxonomy" id="3673"/>
    <lineage>
        <taxon>Eukaryota</taxon>
        <taxon>Viridiplantae</taxon>
        <taxon>Streptophyta</taxon>
        <taxon>Embryophyta</taxon>
        <taxon>Tracheophyta</taxon>
        <taxon>Spermatophyta</taxon>
        <taxon>Magnoliopsida</taxon>
        <taxon>eudicotyledons</taxon>
        <taxon>Gunneridae</taxon>
        <taxon>Pentapetalae</taxon>
        <taxon>rosids</taxon>
        <taxon>fabids</taxon>
        <taxon>Cucurbitales</taxon>
        <taxon>Cucurbitaceae</taxon>
        <taxon>Momordiceae</taxon>
        <taxon>Momordica</taxon>
    </lineage>
</organism>
<dbReference type="GO" id="GO:0004857">
    <property type="term" value="F:enzyme inhibitor activity"/>
    <property type="evidence" value="ECO:0007669"/>
    <property type="project" value="InterPro"/>
</dbReference>
<dbReference type="Pfam" id="PF04043">
    <property type="entry name" value="PMEI"/>
    <property type="match status" value="1"/>
</dbReference>
<dbReference type="SMART" id="SM00856">
    <property type="entry name" value="PMEI"/>
    <property type="match status" value="1"/>
</dbReference>
<dbReference type="Gene3D" id="1.20.140.40">
    <property type="entry name" value="Invertase/pectin methylesterase inhibitor family protein"/>
    <property type="match status" value="1"/>
</dbReference>
<evidence type="ECO:0000256" key="4">
    <source>
        <dbReference type="SAM" id="SignalP"/>
    </source>
</evidence>
<name>A0A6J1DNU9_MOMCH</name>
<dbReference type="NCBIfam" id="TIGR01614">
    <property type="entry name" value="PME_inhib"/>
    <property type="match status" value="1"/>
</dbReference>
<dbReference type="InterPro" id="IPR034088">
    <property type="entry name" value="Pla_a_1-like"/>
</dbReference>
<dbReference type="AlphaFoldDB" id="A0A6J1DNU9"/>
<feature type="chain" id="PRO_5027110115" evidence="4">
    <location>
        <begin position="25"/>
        <end position="182"/>
    </location>
</feature>
<dbReference type="PANTHER" id="PTHR35357">
    <property type="entry name" value="OS02G0537100 PROTEIN"/>
    <property type="match status" value="1"/>
</dbReference>
<dbReference type="PANTHER" id="PTHR35357:SF17">
    <property type="entry name" value="PECTINESTERASE INHIBITOR 12"/>
    <property type="match status" value="1"/>
</dbReference>
<dbReference type="GO" id="GO:0005576">
    <property type="term" value="C:extracellular region"/>
    <property type="evidence" value="ECO:0007669"/>
    <property type="project" value="UniProtKB-ARBA"/>
</dbReference>
<dbReference type="KEGG" id="mcha:111022816"/>
<comment type="similarity">
    <text evidence="3">Belongs to the PMEI family.</text>
</comment>
<keyword evidence="2" id="KW-1015">Disulfide bond</keyword>
<keyword evidence="1 4" id="KW-0732">Signal</keyword>
<gene>
    <name evidence="7" type="primary">LOC111022816</name>
</gene>
<proteinExistence type="inferred from homology"/>
<dbReference type="OrthoDB" id="1915198at2759"/>
<evidence type="ECO:0000256" key="2">
    <source>
        <dbReference type="ARBA" id="ARBA00023157"/>
    </source>
</evidence>
<dbReference type="InterPro" id="IPR006501">
    <property type="entry name" value="Pectinesterase_inhib_dom"/>
</dbReference>
<dbReference type="CDD" id="cd15795">
    <property type="entry name" value="PMEI-Pla_a_1_like"/>
    <property type="match status" value="1"/>
</dbReference>
<evidence type="ECO:0000313" key="7">
    <source>
        <dbReference type="RefSeq" id="XP_022155778.1"/>
    </source>
</evidence>
<reference evidence="7" key="1">
    <citation type="submission" date="2025-08" db="UniProtKB">
        <authorList>
            <consortium name="RefSeq"/>
        </authorList>
    </citation>
    <scope>IDENTIFICATION</scope>
    <source>
        <strain evidence="7">OHB3-1</strain>
    </source>
</reference>
<dbReference type="FunFam" id="1.20.140.40:FF:000002">
    <property type="entry name" value="Putative invertase inhibitor"/>
    <property type="match status" value="1"/>
</dbReference>
<dbReference type="InterPro" id="IPR035513">
    <property type="entry name" value="Invertase/methylesterase_inhib"/>
</dbReference>
<sequence length="182" mass="20250">MAKSPLSLFILSILFFSNLPISESKYTSLIYKTCKNISKEDPNISFNFCSTSLQSRSGRGADNLRSLGLFSIVLLRRNVTNTRHRVEWLLGYKRFDPFVKACLDDCLELYSDAIPTVKRAARDYVAKRYDDANSGISAAMDAATTCEDGFKEKKGVVSPLTKRNGDAFELGAIVLAIMSLLQ</sequence>
<evidence type="ECO:0000313" key="6">
    <source>
        <dbReference type="Proteomes" id="UP000504603"/>
    </source>
</evidence>